<organism evidence="1 2">
    <name type="scientific">Enterococcus larvae</name>
    <dbReference type="NCBI Taxonomy" id="2794352"/>
    <lineage>
        <taxon>Bacteria</taxon>
        <taxon>Bacillati</taxon>
        <taxon>Bacillota</taxon>
        <taxon>Bacilli</taxon>
        <taxon>Lactobacillales</taxon>
        <taxon>Enterococcaceae</taxon>
        <taxon>Enterococcus</taxon>
    </lineage>
</organism>
<name>A0ABS4CM80_9ENTE</name>
<protein>
    <submittedName>
        <fullName evidence="1">Uncharacterized protein</fullName>
    </submittedName>
</protein>
<dbReference type="Proteomes" id="UP000673375">
    <property type="component" value="Unassembled WGS sequence"/>
</dbReference>
<dbReference type="RefSeq" id="WP_209558499.1">
    <property type="nucleotide sequence ID" value="NZ_JAEDXU010000009.1"/>
</dbReference>
<evidence type="ECO:0000313" key="1">
    <source>
        <dbReference type="EMBL" id="MBP1047717.1"/>
    </source>
</evidence>
<accession>A0ABS4CM80</accession>
<evidence type="ECO:0000313" key="2">
    <source>
        <dbReference type="Proteomes" id="UP000673375"/>
    </source>
</evidence>
<dbReference type="EMBL" id="JAEDXU010000009">
    <property type="protein sequence ID" value="MBP1047717.1"/>
    <property type="molecule type" value="Genomic_DNA"/>
</dbReference>
<sequence length="70" mass="8203">MTESEFRRLKIDTVVKNREEEYWVVYDLDQFGGGSNVCGLRLLDSDVPKYARLSVNNYQFWQVAGKLKQV</sequence>
<reference evidence="1 2" key="1">
    <citation type="submission" date="2020-12" db="EMBL/GenBank/DDBJ databases">
        <title>Vagococcus allomyrinae sp. nov. and Enterococcus lavae sp. nov., isolated from the larvae of Allomyrina dichotoma.</title>
        <authorList>
            <person name="Lee S.D."/>
        </authorList>
    </citation>
    <scope>NUCLEOTIDE SEQUENCE [LARGE SCALE GENOMIC DNA]</scope>
    <source>
        <strain evidence="1 2">BWM-S5</strain>
    </source>
</reference>
<proteinExistence type="predicted"/>
<gene>
    <name evidence="1" type="ORF">I6N96_15620</name>
</gene>
<keyword evidence="2" id="KW-1185">Reference proteome</keyword>
<comment type="caution">
    <text evidence="1">The sequence shown here is derived from an EMBL/GenBank/DDBJ whole genome shotgun (WGS) entry which is preliminary data.</text>
</comment>